<evidence type="ECO:0000313" key="2">
    <source>
        <dbReference type="Proteomes" id="UP000053424"/>
    </source>
</evidence>
<reference evidence="2" key="2">
    <citation type="submission" date="2015-01" db="EMBL/GenBank/DDBJ databases">
        <title>Evolutionary Origins and Diversification of the Mycorrhizal Mutualists.</title>
        <authorList>
            <consortium name="DOE Joint Genome Institute"/>
            <consortium name="Mycorrhizal Genomics Consortium"/>
            <person name="Kohler A."/>
            <person name="Kuo A."/>
            <person name="Nagy L.G."/>
            <person name="Floudas D."/>
            <person name="Copeland A."/>
            <person name="Barry K.W."/>
            <person name="Cichocki N."/>
            <person name="Veneault-Fourrey C."/>
            <person name="LaButti K."/>
            <person name="Lindquist E.A."/>
            <person name="Lipzen A."/>
            <person name="Lundell T."/>
            <person name="Morin E."/>
            <person name="Murat C."/>
            <person name="Riley R."/>
            <person name="Ohm R."/>
            <person name="Sun H."/>
            <person name="Tunlid A."/>
            <person name="Henrissat B."/>
            <person name="Grigoriev I.V."/>
            <person name="Hibbett D.S."/>
            <person name="Martin F."/>
        </authorList>
    </citation>
    <scope>NUCLEOTIDE SEQUENCE [LARGE SCALE GENOMIC DNA]</scope>
    <source>
        <strain evidence="2">h7</strain>
    </source>
</reference>
<name>A0A0C3C0T7_HEBCY</name>
<dbReference type="HOGENOM" id="CLU_2671326_0_0_1"/>
<sequence>MRLDRVISYCLVVFIATGSTSTPHAALAPRFEHMYRGFRVIKGLRVDFSNLRLGLECFLSTGRGETEGAAGEELC</sequence>
<dbReference type="AlphaFoldDB" id="A0A0C3C0T7"/>
<dbReference type="Proteomes" id="UP000053424">
    <property type="component" value="Unassembled WGS sequence"/>
</dbReference>
<keyword evidence="2" id="KW-1185">Reference proteome</keyword>
<dbReference type="EMBL" id="KN831777">
    <property type="protein sequence ID" value="KIM42505.1"/>
    <property type="molecule type" value="Genomic_DNA"/>
</dbReference>
<gene>
    <name evidence="1" type="ORF">M413DRAFT_444242</name>
</gene>
<proteinExistence type="predicted"/>
<protein>
    <submittedName>
        <fullName evidence="1">Uncharacterized protein</fullName>
    </submittedName>
</protein>
<evidence type="ECO:0000313" key="1">
    <source>
        <dbReference type="EMBL" id="KIM42505.1"/>
    </source>
</evidence>
<organism evidence="1 2">
    <name type="scientific">Hebeloma cylindrosporum</name>
    <dbReference type="NCBI Taxonomy" id="76867"/>
    <lineage>
        <taxon>Eukaryota</taxon>
        <taxon>Fungi</taxon>
        <taxon>Dikarya</taxon>
        <taxon>Basidiomycota</taxon>
        <taxon>Agaricomycotina</taxon>
        <taxon>Agaricomycetes</taxon>
        <taxon>Agaricomycetidae</taxon>
        <taxon>Agaricales</taxon>
        <taxon>Agaricineae</taxon>
        <taxon>Hymenogastraceae</taxon>
        <taxon>Hebeloma</taxon>
    </lineage>
</organism>
<accession>A0A0C3C0T7</accession>
<reference evidence="1 2" key="1">
    <citation type="submission" date="2014-04" db="EMBL/GenBank/DDBJ databases">
        <authorList>
            <consortium name="DOE Joint Genome Institute"/>
            <person name="Kuo A."/>
            <person name="Gay G."/>
            <person name="Dore J."/>
            <person name="Kohler A."/>
            <person name="Nagy L.G."/>
            <person name="Floudas D."/>
            <person name="Copeland A."/>
            <person name="Barry K.W."/>
            <person name="Cichocki N."/>
            <person name="Veneault-Fourrey C."/>
            <person name="LaButti K."/>
            <person name="Lindquist E.A."/>
            <person name="Lipzen A."/>
            <person name="Lundell T."/>
            <person name="Morin E."/>
            <person name="Murat C."/>
            <person name="Sun H."/>
            <person name="Tunlid A."/>
            <person name="Henrissat B."/>
            <person name="Grigoriev I.V."/>
            <person name="Hibbett D.S."/>
            <person name="Martin F."/>
            <person name="Nordberg H.P."/>
            <person name="Cantor M.N."/>
            <person name="Hua S.X."/>
        </authorList>
    </citation>
    <scope>NUCLEOTIDE SEQUENCE [LARGE SCALE GENOMIC DNA]</scope>
    <source>
        <strain evidence="2">h7</strain>
    </source>
</reference>